<feature type="compositionally biased region" description="Basic and acidic residues" evidence="6">
    <location>
        <begin position="170"/>
        <end position="179"/>
    </location>
</feature>
<dbReference type="AlphaFoldDB" id="A0A346D3J2"/>
<evidence type="ECO:0000256" key="6">
    <source>
        <dbReference type="SAM" id="MobiDB-lite"/>
    </source>
</evidence>
<keyword evidence="3" id="KW-0238">DNA-binding</keyword>
<dbReference type="GO" id="GO:2000032">
    <property type="term" value="P:regulation of secondary shoot formation"/>
    <property type="evidence" value="ECO:0007669"/>
    <property type="project" value="TreeGrafter"/>
</dbReference>
<feature type="compositionally biased region" description="Basic residues" evidence="6">
    <location>
        <begin position="89"/>
        <end position="103"/>
    </location>
</feature>
<comment type="subcellular location">
    <subcellularLocation>
        <location evidence="1">Nucleus</location>
    </subcellularLocation>
</comment>
<dbReference type="GO" id="GO:0005634">
    <property type="term" value="C:nucleus"/>
    <property type="evidence" value="ECO:0007669"/>
    <property type="project" value="UniProtKB-SubCell"/>
</dbReference>
<protein>
    <submittedName>
        <fullName evidence="8">Cycloidea-like protein</fullName>
    </submittedName>
</protein>
<dbReference type="GO" id="GO:0043565">
    <property type="term" value="F:sequence-specific DNA binding"/>
    <property type="evidence" value="ECO:0007669"/>
    <property type="project" value="TreeGrafter"/>
</dbReference>
<keyword evidence="5" id="KW-0539">Nucleus</keyword>
<name>A0A346D3J2_9ASTR</name>
<dbReference type="Pfam" id="PF03634">
    <property type="entry name" value="TCP"/>
    <property type="match status" value="1"/>
</dbReference>
<evidence type="ECO:0000256" key="4">
    <source>
        <dbReference type="ARBA" id="ARBA00023163"/>
    </source>
</evidence>
<sequence length="302" mass="33981">MFSSNPFPQLASSYHGFPVPTNAFFDHDLYANPFVSPDSCFDSRSPPPATGEFTTTKQDSVIDQGLGLDLEKSRDEYDNLLFMSDVSPMKKKKPPKKDHHSKIHTAQGPRDRRVRLSIEVARKFFYLQDLLGFDKASKTLDWLFTKSKIPIGELVKGKKQSEVIFRETVKEGSSEQEKGPKKKSAATTKACVEAKRKKSSRKYNSGFPVTQSIRAEARARARERTKIKKLDNECKKVHVDGCPSGSPSNSTLQSSFWSSIESQNDYNERIGDSAMDEKISMFFSYQHNLGDQSNDSNGLTTI</sequence>
<dbReference type="InterPro" id="IPR005333">
    <property type="entry name" value="Transcription_factor_TCP"/>
</dbReference>
<evidence type="ECO:0000256" key="2">
    <source>
        <dbReference type="ARBA" id="ARBA00023015"/>
    </source>
</evidence>
<feature type="region of interest" description="Disordered" evidence="6">
    <location>
        <begin position="88"/>
        <end position="110"/>
    </location>
</feature>
<keyword evidence="2" id="KW-0805">Transcription regulation</keyword>
<keyword evidence="4" id="KW-0804">Transcription</keyword>
<organism evidence="8">
    <name type="scientific">Gazania rigens</name>
    <dbReference type="NCBI Taxonomy" id="55627"/>
    <lineage>
        <taxon>Eukaryota</taxon>
        <taxon>Viridiplantae</taxon>
        <taxon>Streptophyta</taxon>
        <taxon>Embryophyta</taxon>
        <taxon>Tracheophyta</taxon>
        <taxon>Spermatophyta</taxon>
        <taxon>Magnoliopsida</taxon>
        <taxon>eudicotyledons</taxon>
        <taxon>Gunneridae</taxon>
        <taxon>Pentapetalae</taxon>
        <taxon>asterids</taxon>
        <taxon>campanulids</taxon>
        <taxon>Asterales</taxon>
        <taxon>Asteraceae</taxon>
        <taxon>Vernonioideae</taxon>
        <taxon>Arctotideae</taxon>
        <taxon>Gorteriinae</taxon>
        <taxon>Gazania</taxon>
    </lineage>
</organism>
<feature type="domain" description="TCP" evidence="7">
    <location>
        <begin position="96"/>
        <end position="154"/>
    </location>
</feature>
<evidence type="ECO:0000313" key="8">
    <source>
        <dbReference type="EMBL" id="AXM05010.1"/>
    </source>
</evidence>
<dbReference type="InterPro" id="IPR017887">
    <property type="entry name" value="TF_TCP_subgr"/>
</dbReference>
<dbReference type="PANTHER" id="PTHR31072:SF224">
    <property type="entry name" value="TRANSCRIPTION FACTOR TCP1"/>
    <property type="match status" value="1"/>
</dbReference>
<dbReference type="PROSITE" id="PS51369">
    <property type="entry name" value="TCP"/>
    <property type="match status" value="1"/>
</dbReference>
<accession>A0A346D3J2</accession>
<dbReference type="PANTHER" id="PTHR31072">
    <property type="entry name" value="TRANSCRIPTION FACTOR TCP4-RELATED"/>
    <property type="match status" value="1"/>
</dbReference>
<evidence type="ECO:0000256" key="5">
    <source>
        <dbReference type="ARBA" id="ARBA00023242"/>
    </source>
</evidence>
<dbReference type="GO" id="GO:0003700">
    <property type="term" value="F:DNA-binding transcription factor activity"/>
    <property type="evidence" value="ECO:0007669"/>
    <property type="project" value="InterPro"/>
</dbReference>
<feature type="region of interest" description="Disordered" evidence="6">
    <location>
        <begin position="170"/>
        <end position="189"/>
    </location>
</feature>
<evidence type="ECO:0000256" key="1">
    <source>
        <dbReference type="ARBA" id="ARBA00004123"/>
    </source>
</evidence>
<evidence type="ECO:0000259" key="7">
    <source>
        <dbReference type="PROSITE" id="PS51369"/>
    </source>
</evidence>
<dbReference type="EMBL" id="MG593425">
    <property type="protein sequence ID" value="AXM05010.1"/>
    <property type="molecule type" value="Genomic_DNA"/>
</dbReference>
<reference evidence="8" key="1">
    <citation type="journal article" date="2018" name="Front. Plant Sci.">
        <title>Patterning the Asteraceae Capitulum: Duplications and Differential Expression of the Flower Symmetry CYC2-Like Genes.</title>
        <authorList>
            <person name="Chen J."/>
            <person name="Shen C.Z."/>
            <person name="Guo Y.P."/>
            <person name="Rao G.Y."/>
        </authorList>
    </citation>
    <scope>NUCLEOTIDE SEQUENCE</scope>
</reference>
<proteinExistence type="predicted"/>
<evidence type="ECO:0000256" key="3">
    <source>
        <dbReference type="ARBA" id="ARBA00023125"/>
    </source>
</evidence>